<keyword evidence="3" id="KW-1003">Cell membrane</keyword>
<evidence type="ECO:0000256" key="1">
    <source>
        <dbReference type="ARBA" id="ARBA00004651"/>
    </source>
</evidence>
<comment type="similarity">
    <text evidence="7">Belongs to the binding-protein-dependent transport system permease family.</text>
</comment>
<keyword evidence="4 7" id="KW-0812">Transmembrane</keyword>
<protein>
    <submittedName>
        <fullName evidence="9">Carbohydrate ABC transporter membrane protein 2, CUT1 family</fullName>
    </submittedName>
</protein>
<evidence type="ECO:0000256" key="6">
    <source>
        <dbReference type="ARBA" id="ARBA00023136"/>
    </source>
</evidence>
<evidence type="ECO:0000256" key="4">
    <source>
        <dbReference type="ARBA" id="ARBA00022692"/>
    </source>
</evidence>
<dbReference type="Pfam" id="PF00528">
    <property type="entry name" value="BPD_transp_1"/>
    <property type="match status" value="1"/>
</dbReference>
<dbReference type="Gene3D" id="1.10.3720.10">
    <property type="entry name" value="MetI-like"/>
    <property type="match status" value="1"/>
</dbReference>
<feature type="transmembrane region" description="Helical" evidence="7">
    <location>
        <begin position="200"/>
        <end position="222"/>
    </location>
</feature>
<evidence type="ECO:0000259" key="8">
    <source>
        <dbReference type="PROSITE" id="PS50928"/>
    </source>
</evidence>
<evidence type="ECO:0000256" key="7">
    <source>
        <dbReference type="RuleBase" id="RU363032"/>
    </source>
</evidence>
<accession>A0A1H1ZP87</accession>
<dbReference type="AlphaFoldDB" id="A0A1H1ZP87"/>
<dbReference type="RefSeq" id="WP_091529344.1">
    <property type="nucleotide sequence ID" value="NZ_LT629772.1"/>
</dbReference>
<dbReference type="PANTHER" id="PTHR43744">
    <property type="entry name" value="ABC TRANSPORTER PERMEASE PROTEIN MG189-RELATED-RELATED"/>
    <property type="match status" value="1"/>
</dbReference>
<feature type="transmembrane region" description="Helical" evidence="7">
    <location>
        <begin position="123"/>
        <end position="147"/>
    </location>
</feature>
<comment type="subcellular location">
    <subcellularLocation>
        <location evidence="1 7">Cell membrane</location>
        <topology evidence="1 7">Multi-pass membrane protein</topology>
    </subcellularLocation>
</comment>
<dbReference type="InterPro" id="IPR000515">
    <property type="entry name" value="MetI-like"/>
</dbReference>
<dbReference type="PANTHER" id="PTHR43744:SF6">
    <property type="entry name" value="ABC TRANSPORTER PERMEASE PROTEIN YESQ-RELATED"/>
    <property type="match status" value="1"/>
</dbReference>
<dbReference type="Proteomes" id="UP000199103">
    <property type="component" value="Chromosome I"/>
</dbReference>
<dbReference type="GO" id="GO:0055085">
    <property type="term" value="P:transmembrane transport"/>
    <property type="evidence" value="ECO:0007669"/>
    <property type="project" value="InterPro"/>
</dbReference>
<reference evidence="9 10" key="1">
    <citation type="submission" date="2016-10" db="EMBL/GenBank/DDBJ databases">
        <authorList>
            <person name="de Groot N.N."/>
        </authorList>
    </citation>
    <scope>NUCLEOTIDE SEQUENCE [LARGE SCALE GENOMIC DNA]</scope>
    <source>
        <strain evidence="9 10">DSM 21800</strain>
    </source>
</reference>
<feature type="transmembrane region" description="Helical" evidence="7">
    <location>
        <begin position="87"/>
        <end position="111"/>
    </location>
</feature>
<evidence type="ECO:0000256" key="5">
    <source>
        <dbReference type="ARBA" id="ARBA00022989"/>
    </source>
</evidence>
<dbReference type="PROSITE" id="PS50928">
    <property type="entry name" value="ABC_TM1"/>
    <property type="match status" value="1"/>
</dbReference>
<dbReference type="STRING" id="630515.SAMN04489812_5357"/>
<feature type="transmembrane region" description="Helical" evidence="7">
    <location>
        <begin position="159"/>
        <end position="179"/>
    </location>
</feature>
<keyword evidence="5 7" id="KW-1133">Transmembrane helix</keyword>
<keyword evidence="2 7" id="KW-0813">Transport</keyword>
<dbReference type="GO" id="GO:0005886">
    <property type="term" value="C:plasma membrane"/>
    <property type="evidence" value="ECO:0007669"/>
    <property type="project" value="UniProtKB-SubCell"/>
</dbReference>
<dbReference type="CDD" id="cd06261">
    <property type="entry name" value="TM_PBP2"/>
    <property type="match status" value="1"/>
</dbReference>
<evidence type="ECO:0000313" key="9">
    <source>
        <dbReference type="EMBL" id="SDT35514.1"/>
    </source>
</evidence>
<keyword evidence="10" id="KW-1185">Reference proteome</keyword>
<proteinExistence type="inferred from homology"/>
<keyword evidence="6 7" id="KW-0472">Membrane</keyword>
<gene>
    <name evidence="9" type="ORF">SAMN04489812_5357</name>
</gene>
<organism evidence="9 10">
    <name type="scientific">Microlunatus soli</name>
    <dbReference type="NCBI Taxonomy" id="630515"/>
    <lineage>
        <taxon>Bacteria</taxon>
        <taxon>Bacillati</taxon>
        <taxon>Actinomycetota</taxon>
        <taxon>Actinomycetes</taxon>
        <taxon>Propionibacteriales</taxon>
        <taxon>Propionibacteriaceae</taxon>
        <taxon>Microlunatus</taxon>
    </lineage>
</organism>
<feature type="transmembrane region" description="Helical" evidence="7">
    <location>
        <begin position="260"/>
        <end position="281"/>
    </location>
</feature>
<sequence>MASTTGSAGTLTRYVRKPRTRLASEIVKHFLLIVLLFAMLYPLLWMVAASFRPNSEIFRSLGLWSSNLTVSNYVNGWTGGGLQFSRYFLNSALISFLAVVGNIFACSLTAYAFARLEFPGRRIFFAMLLVTLLLPYHVTLVPQYILFNKLNLINSYVPLVLPRFLAVDAFFVFLMVQFIRALPRDLDDAARIDGCGHLGVFTRVIVPLALPAIGTTALFTFINTWNDFLGPMLYLSDSNLWTVPIGLNAFLDATGGQSSYGSLFAMALLSLAPLVGFFVAFQKVLIEGIATSGLK</sequence>
<evidence type="ECO:0000256" key="2">
    <source>
        <dbReference type="ARBA" id="ARBA00022448"/>
    </source>
</evidence>
<name>A0A1H1ZP87_9ACTN</name>
<evidence type="ECO:0000256" key="3">
    <source>
        <dbReference type="ARBA" id="ARBA00022475"/>
    </source>
</evidence>
<evidence type="ECO:0000313" key="10">
    <source>
        <dbReference type="Proteomes" id="UP000199103"/>
    </source>
</evidence>
<dbReference type="EMBL" id="LT629772">
    <property type="protein sequence ID" value="SDT35514.1"/>
    <property type="molecule type" value="Genomic_DNA"/>
</dbReference>
<dbReference type="SUPFAM" id="SSF161098">
    <property type="entry name" value="MetI-like"/>
    <property type="match status" value="1"/>
</dbReference>
<feature type="domain" description="ABC transmembrane type-1" evidence="8">
    <location>
        <begin position="88"/>
        <end position="281"/>
    </location>
</feature>
<dbReference type="OrthoDB" id="61122at2"/>
<feature type="transmembrane region" description="Helical" evidence="7">
    <location>
        <begin position="26"/>
        <end position="48"/>
    </location>
</feature>
<dbReference type="InterPro" id="IPR035906">
    <property type="entry name" value="MetI-like_sf"/>
</dbReference>